<keyword evidence="2" id="KW-1185">Reference proteome</keyword>
<proteinExistence type="predicted"/>
<evidence type="ECO:0000313" key="1">
    <source>
        <dbReference type="EMBL" id="AXF41252.1"/>
    </source>
</evidence>
<dbReference type="RefSeq" id="YP_009806373.1">
    <property type="nucleotide sequence ID" value="NC_048015.1"/>
</dbReference>
<gene>
    <name evidence="1" type="primary">ORF_116</name>
    <name evidence="1" type="ORF">S-TIM4_ORF_116</name>
</gene>
<accession>A0A345AWG9</accession>
<dbReference type="GeneID" id="54997231"/>
<dbReference type="EMBL" id="MH512890">
    <property type="protein sequence ID" value="AXF41252.1"/>
    <property type="molecule type" value="Genomic_DNA"/>
</dbReference>
<sequence>MKICPKCSATWIGEQLYWSTGKEGCPHDLAGLVCNNHGDETCINPCKGSTSGQTWEYRRGMIDGLTEGYGKDSS</sequence>
<organism evidence="1 2">
    <name type="scientific">Cyanophage S-TIM4</name>
    <dbReference type="NCBI Taxonomy" id="1048189"/>
    <lineage>
        <taxon>Viruses</taxon>
        <taxon>Duplodnaviria</taxon>
        <taxon>Heunggongvirae</taxon>
        <taxon>Uroviricota</taxon>
        <taxon>Caudoviricetes</taxon>
        <taxon>Pantevenvirales</taxon>
        <taxon>Kyanoviridae</taxon>
        <taxon>Thaumasvirus</taxon>
        <taxon>Thaumasvirus stim4</taxon>
    </lineage>
</organism>
<dbReference type="Proteomes" id="UP000257501">
    <property type="component" value="Segment"/>
</dbReference>
<dbReference type="KEGG" id="vg:54997231"/>
<name>A0A345AWG9_9CAUD</name>
<protein>
    <submittedName>
        <fullName evidence="1">Uncharacterized protein</fullName>
    </submittedName>
</protein>
<evidence type="ECO:0000313" key="2">
    <source>
        <dbReference type="Proteomes" id="UP000257501"/>
    </source>
</evidence>
<reference evidence="1 2" key="1">
    <citation type="journal article" date="2011" name="Nature">
        <title>Genomic island variability facilitates Prochlorococcus-virus coexistence.</title>
        <authorList>
            <person name="Avrani S."/>
            <person name="Wurtzel O."/>
            <person name="Sharon I."/>
            <person name="Sorek R."/>
            <person name="Lindell D."/>
        </authorList>
    </citation>
    <scope>NUCLEOTIDE SEQUENCE [LARGE SCALE GENOMIC DNA]</scope>
</reference>